<proteinExistence type="predicted"/>
<accession>A0A2K1QZL5</accession>
<feature type="region of interest" description="Disordered" evidence="1">
    <location>
        <begin position="392"/>
        <end position="416"/>
    </location>
</feature>
<feature type="region of interest" description="Disordered" evidence="1">
    <location>
        <begin position="293"/>
        <end position="322"/>
    </location>
</feature>
<feature type="region of interest" description="Disordered" evidence="1">
    <location>
        <begin position="336"/>
        <end position="372"/>
    </location>
</feature>
<evidence type="ECO:0008006" key="4">
    <source>
        <dbReference type="Google" id="ProtNLM"/>
    </source>
</evidence>
<feature type="region of interest" description="Disordered" evidence="1">
    <location>
        <begin position="429"/>
        <end position="466"/>
    </location>
</feature>
<evidence type="ECO:0000313" key="2">
    <source>
        <dbReference type="EMBL" id="PNS20482.1"/>
    </source>
</evidence>
<sequence length="636" mass="69802">MDSLEDIPDPTSVPSVSLRIPHSEVGRSMPDRHVTRDSITEAYVQFILFCNPAYPDDVDIATLRETFSTPPTSNKKSFATFDIYVLVRRLHEYDNIRTWQQLAIELGVDPGTGDDGSGSQRVPQYIVRLKRWMKVSHVDAFFQYLMGRNHEYFTDIPPLSDPHPSEGRDGVLPGEDLALRALDPRLRPRRGRKRLEATMEDLPPAQRHTFQTLPDDRRALFGTPISAIPRSAIPVSAIADRFHDPWSSISTHFPSTMGLSATEPRSAFSAFAADPRLDHMPTPTITNRLNKWASAATASTSSHSSGQPMTPHPHMQQQSPLLNHQSPRMRYLSSPRMTEPHQQMKQGISSPSQVRPPRPSPSGAQAAKAAEAATRAASGLGLSALETNFSIPPAPIADQPNSAVSAASTSSRRERQRLQLQVPKHTGGVVRLMTPPAPSMRQGPSSAGEESESVTRAEAGAIGSDGRVSDTIEAAGRSATIVDQDDIRRILEGLKRSLAADLLRGEMRGRMTKMLGKEAKRLAAAMLERMAIVPGRAAFEDVLSAAIWLGLAHTVHMDHLPGAKMSFASRTAEKKTEIQRFILDDDGYEEPLDDNDENVTTGPGTIRETYNVSWTISTGDLRGEMKLKGLTIEPPP</sequence>
<keyword evidence="3" id="KW-1185">Reference proteome</keyword>
<reference evidence="2 3" key="1">
    <citation type="submission" date="2017-06" db="EMBL/GenBank/DDBJ databases">
        <title>Draft genome sequence of a variant of Elsinoe murrayae.</title>
        <authorList>
            <person name="Cheng Q."/>
        </authorList>
    </citation>
    <scope>NUCLEOTIDE SEQUENCE [LARGE SCALE GENOMIC DNA]</scope>
    <source>
        <strain evidence="2 3">CQ-2017a</strain>
    </source>
</reference>
<gene>
    <name evidence="2" type="ORF">CAC42_5932</name>
</gene>
<dbReference type="InParanoid" id="A0A2K1QZL5"/>
<dbReference type="GO" id="GO:0003688">
    <property type="term" value="F:DNA replication origin binding"/>
    <property type="evidence" value="ECO:0007669"/>
    <property type="project" value="TreeGrafter"/>
</dbReference>
<dbReference type="EMBL" id="NKHZ01000025">
    <property type="protein sequence ID" value="PNS20482.1"/>
    <property type="molecule type" value="Genomic_DNA"/>
</dbReference>
<dbReference type="PANTHER" id="PTHR42048:SF1">
    <property type="entry name" value="ARS-BINDING PROTEIN 2"/>
    <property type="match status" value="1"/>
</dbReference>
<dbReference type="OrthoDB" id="2104370at2759"/>
<evidence type="ECO:0000256" key="1">
    <source>
        <dbReference type="SAM" id="MobiDB-lite"/>
    </source>
</evidence>
<feature type="compositionally biased region" description="Low complexity" evidence="1">
    <location>
        <begin position="361"/>
        <end position="372"/>
    </location>
</feature>
<name>A0A2K1QZL5_9PEZI</name>
<feature type="compositionally biased region" description="Low complexity" evidence="1">
    <location>
        <begin position="293"/>
        <end position="320"/>
    </location>
</feature>
<dbReference type="STRING" id="2082308.A0A2K1QZL5"/>
<protein>
    <recommendedName>
        <fullName evidence="4">ARS-binding protein 2</fullName>
    </recommendedName>
</protein>
<comment type="caution">
    <text evidence="2">The sequence shown here is derived from an EMBL/GenBank/DDBJ whole genome shotgun (WGS) entry which is preliminary data.</text>
</comment>
<organism evidence="2 3">
    <name type="scientific">Sphaceloma murrayae</name>
    <dbReference type="NCBI Taxonomy" id="2082308"/>
    <lineage>
        <taxon>Eukaryota</taxon>
        <taxon>Fungi</taxon>
        <taxon>Dikarya</taxon>
        <taxon>Ascomycota</taxon>
        <taxon>Pezizomycotina</taxon>
        <taxon>Dothideomycetes</taxon>
        <taxon>Dothideomycetidae</taxon>
        <taxon>Myriangiales</taxon>
        <taxon>Elsinoaceae</taxon>
        <taxon>Sphaceloma</taxon>
    </lineage>
</organism>
<dbReference type="PANTHER" id="PTHR42048">
    <property type="entry name" value="ARS-BINDING PROTEIN 2"/>
    <property type="match status" value="1"/>
</dbReference>
<evidence type="ECO:0000313" key="3">
    <source>
        <dbReference type="Proteomes" id="UP000243797"/>
    </source>
</evidence>
<dbReference type="AlphaFoldDB" id="A0A2K1QZL5"/>
<dbReference type="Proteomes" id="UP000243797">
    <property type="component" value="Unassembled WGS sequence"/>
</dbReference>
<dbReference type="InterPro" id="IPR018562">
    <property type="entry name" value="ARS-binding_2"/>
</dbReference>
<dbReference type="Pfam" id="PF09441">
    <property type="entry name" value="Abp2"/>
    <property type="match status" value="1"/>
</dbReference>